<proteinExistence type="predicted"/>
<dbReference type="Proteomes" id="UP001341840">
    <property type="component" value="Unassembled WGS sequence"/>
</dbReference>
<dbReference type="PANTHER" id="PTHR31672">
    <property type="entry name" value="BNACNNG10540D PROTEIN"/>
    <property type="match status" value="1"/>
</dbReference>
<dbReference type="Pfam" id="PF07734">
    <property type="entry name" value="FBA_1"/>
    <property type="match status" value="1"/>
</dbReference>
<organism evidence="2 3">
    <name type="scientific">Stylosanthes scabra</name>
    <dbReference type="NCBI Taxonomy" id="79078"/>
    <lineage>
        <taxon>Eukaryota</taxon>
        <taxon>Viridiplantae</taxon>
        <taxon>Streptophyta</taxon>
        <taxon>Embryophyta</taxon>
        <taxon>Tracheophyta</taxon>
        <taxon>Spermatophyta</taxon>
        <taxon>Magnoliopsida</taxon>
        <taxon>eudicotyledons</taxon>
        <taxon>Gunneridae</taxon>
        <taxon>Pentapetalae</taxon>
        <taxon>rosids</taxon>
        <taxon>fabids</taxon>
        <taxon>Fabales</taxon>
        <taxon>Fabaceae</taxon>
        <taxon>Papilionoideae</taxon>
        <taxon>50 kb inversion clade</taxon>
        <taxon>dalbergioids sensu lato</taxon>
        <taxon>Dalbergieae</taxon>
        <taxon>Pterocarpus clade</taxon>
        <taxon>Stylosanthes</taxon>
    </lineage>
</organism>
<accession>A0ABU6ZZ22</accession>
<dbReference type="InterPro" id="IPR017451">
    <property type="entry name" value="F-box-assoc_interact_dom"/>
</dbReference>
<name>A0ABU6ZZ22_9FABA</name>
<reference evidence="2 3" key="1">
    <citation type="journal article" date="2023" name="Plants (Basel)">
        <title>Bridging the Gap: Combining Genomics and Transcriptomics Approaches to Understand Stylosanthes scabra, an Orphan Legume from the Brazilian Caatinga.</title>
        <authorList>
            <person name="Ferreira-Neto J.R.C."/>
            <person name="da Silva M.D."/>
            <person name="Binneck E."/>
            <person name="de Melo N.F."/>
            <person name="da Silva R.H."/>
            <person name="de Melo A.L.T.M."/>
            <person name="Pandolfi V."/>
            <person name="Bustamante F.O."/>
            <person name="Brasileiro-Vidal A.C."/>
            <person name="Benko-Iseppon A.M."/>
        </authorList>
    </citation>
    <scope>NUCLEOTIDE SEQUENCE [LARGE SCALE GENOMIC DNA]</scope>
    <source>
        <tissue evidence="2">Leaves</tissue>
    </source>
</reference>
<dbReference type="InterPro" id="IPR050796">
    <property type="entry name" value="SCF_F-box_component"/>
</dbReference>
<dbReference type="PANTHER" id="PTHR31672:SF13">
    <property type="entry name" value="F-BOX PROTEIN CPR30-LIKE"/>
    <property type="match status" value="1"/>
</dbReference>
<gene>
    <name evidence="2" type="ORF">PIB30_111173</name>
</gene>
<protein>
    <recommendedName>
        <fullName evidence="1">F-box associated beta-propeller type 1 domain-containing protein</fullName>
    </recommendedName>
</protein>
<dbReference type="NCBIfam" id="TIGR01640">
    <property type="entry name" value="F_box_assoc_1"/>
    <property type="match status" value="1"/>
</dbReference>
<feature type="domain" description="F-box associated beta-propeller type 1" evidence="1">
    <location>
        <begin position="7"/>
        <end position="203"/>
    </location>
</feature>
<evidence type="ECO:0000313" key="2">
    <source>
        <dbReference type="EMBL" id="MED6227207.1"/>
    </source>
</evidence>
<comment type="caution">
    <text evidence="2">The sequence shown here is derived from an EMBL/GenBank/DDBJ whole genome shotgun (WGS) entry which is preliminary data.</text>
</comment>
<keyword evidence="3" id="KW-1185">Reference proteome</keyword>
<feature type="non-terminal residue" evidence="2">
    <location>
        <position position="1"/>
    </location>
</feature>
<sequence>VLGSSHGLLCIKFSMGTAHSELPVWNPLTRSRINTHDLSSKHKDFAVSLHAFGHIFDTLNYAIVHVFKTTYAERTLSWCLYSSLAKNWEIAGSFEGTFENLGPTYVVHKGVVYWIGWQGVATPKPKSIVSFNLRNRAFAEEDIPLRAKTKFHTLSIIKDEVAFVSSYYATQFKTVVDVYQITRTGSSGSRWEKMFRIPHMGVPFTPTMFIGKFLLNVLESRSGPYNSNDAERTNLLISKHDYEADKSQNLLSKSWGEIVHLRTVFVHCPGIYTV</sequence>
<evidence type="ECO:0000313" key="3">
    <source>
        <dbReference type="Proteomes" id="UP001341840"/>
    </source>
</evidence>
<evidence type="ECO:0000259" key="1">
    <source>
        <dbReference type="Pfam" id="PF07734"/>
    </source>
</evidence>
<dbReference type="InterPro" id="IPR006527">
    <property type="entry name" value="F-box-assoc_dom_typ1"/>
</dbReference>
<dbReference type="EMBL" id="JASCZI010278709">
    <property type="protein sequence ID" value="MED6227207.1"/>
    <property type="molecule type" value="Genomic_DNA"/>
</dbReference>